<name>A0A4D7CTG1_9ENTE</name>
<keyword evidence="3" id="KW-1185">Reference proteome</keyword>
<sequence>MNIEDLLKTVFNLMNEGKAEEAQTQVEENRSEFGDIFGQLTDLFAKKNETADHDIFGNLTDLFSEKADVTQSSSATDSSVDIFGSLKDLLGGATSASAQNNDLPEMPEIPSSLQNTGEEASGSGDFLSEILKKMLTK</sequence>
<evidence type="ECO:0000313" key="3">
    <source>
        <dbReference type="Proteomes" id="UP000298615"/>
    </source>
</evidence>
<dbReference type="Proteomes" id="UP000298615">
    <property type="component" value="Chromosome"/>
</dbReference>
<feature type="region of interest" description="Disordered" evidence="1">
    <location>
        <begin position="94"/>
        <end position="124"/>
    </location>
</feature>
<accession>A0A4D7CTG1</accession>
<dbReference type="RefSeq" id="WP_136953205.1">
    <property type="nucleotide sequence ID" value="NZ_CP039712.1"/>
</dbReference>
<evidence type="ECO:0000256" key="1">
    <source>
        <dbReference type="SAM" id="MobiDB-lite"/>
    </source>
</evidence>
<dbReference type="AlphaFoldDB" id="A0A4D7CTG1"/>
<evidence type="ECO:0000313" key="2">
    <source>
        <dbReference type="EMBL" id="QCI86374.1"/>
    </source>
</evidence>
<organism evidence="2 3">
    <name type="scientific">Vagococcus zengguangii</name>
    <dbReference type="NCBI Taxonomy" id="2571750"/>
    <lineage>
        <taxon>Bacteria</taxon>
        <taxon>Bacillati</taxon>
        <taxon>Bacillota</taxon>
        <taxon>Bacilli</taxon>
        <taxon>Lactobacillales</taxon>
        <taxon>Enterococcaceae</taxon>
        <taxon>Vagococcus</taxon>
    </lineage>
</organism>
<dbReference type="EMBL" id="CP039712">
    <property type="protein sequence ID" value="QCI86374.1"/>
    <property type="molecule type" value="Genomic_DNA"/>
</dbReference>
<dbReference type="KEGG" id="vao:FA707_05075"/>
<dbReference type="OrthoDB" id="9877469at2"/>
<reference evidence="2 3" key="1">
    <citation type="submission" date="2019-04" db="EMBL/GenBank/DDBJ databases">
        <title>Vagococcus sp. nov., isolated from faeces of yaks (Bos grunniens).</title>
        <authorList>
            <person name="Ge Y."/>
        </authorList>
    </citation>
    <scope>NUCLEOTIDE SEQUENCE [LARGE SCALE GENOMIC DNA]</scope>
    <source>
        <strain evidence="2 3">MN-17</strain>
    </source>
</reference>
<protein>
    <submittedName>
        <fullName evidence="2">Uncharacterized protein</fullName>
    </submittedName>
</protein>
<gene>
    <name evidence="2" type="ORF">FA707_05075</name>
</gene>
<proteinExistence type="predicted"/>